<comment type="caution">
    <text evidence="10">The sequence shown here is derived from an EMBL/GenBank/DDBJ whole genome shotgun (WGS) entry which is preliminary data.</text>
</comment>
<comment type="catalytic activity">
    <reaction evidence="7 8">
        <text>[ThiS sulfur-carrier protein]-C-terminal-Gly-aminoethanethioate + 2-iminoacetate + 1-deoxy-D-xylulose 5-phosphate = [ThiS sulfur-carrier protein]-C-terminal Gly-Gly + 2-[(2R,5Z)-2-carboxy-4-methylthiazol-5(2H)-ylidene]ethyl phosphate + 2 H2O + H(+)</text>
        <dbReference type="Rhea" id="RHEA:26297"/>
        <dbReference type="Rhea" id="RHEA-COMP:12909"/>
        <dbReference type="Rhea" id="RHEA-COMP:19908"/>
        <dbReference type="ChEBI" id="CHEBI:15377"/>
        <dbReference type="ChEBI" id="CHEBI:15378"/>
        <dbReference type="ChEBI" id="CHEBI:57792"/>
        <dbReference type="ChEBI" id="CHEBI:62899"/>
        <dbReference type="ChEBI" id="CHEBI:77846"/>
        <dbReference type="ChEBI" id="CHEBI:90778"/>
        <dbReference type="ChEBI" id="CHEBI:232372"/>
        <dbReference type="EC" id="2.8.1.10"/>
    </reaction>
</comment>
<feature type="binding site" evidence="8">
    <location>
        <begin position="199"/>
        <end position="200"/>
    </location>
    <ligand>
        <name>1-deoxy-D-xylulose 5-phosphate</name>
        <dbReference type="ChEBI" id="CHEBI:57792"/>
    </ligand>
</feature>
<protein>
    <recommendedName>
        <fullName evidence="3 8">Thiazole synthase</fullName>
        <ecNumber evidence="3 8">2.8.1.10</ecNumber>
    </recommendedName>
</protein>
<proteinExistence type="inferred from homology"/>
<gene>
    <name evidence="8" type="primary">thiG</name>
    <name evidence="10" type="ORF">CferDRAFT_2147</name>
</gene>
<organism evidence="10 11">
    <name type="scientific">Chlorobium ferrooxidans DSM 13031</name>
    <dbReference type="NCBI Taxonomy" id="377431"/>
    <lineage>
        <taxon>Bacteria</taxon>
        <taxon>Pseudomonadati</taxon>
        <taxon>Chlorobiota</taxon>
        <taxon>Chlorobiia</taxon>
        <taxon>Chlorobiales</taxon>
        <taxon>Chlorobiaceae</taxon>
        <taxon>Chlorobium/Pelodictyon group</taxon>
        <taxon>Chlorobium</taxon>
    </lineage>
</organism>
<reference evidence="10 11" key="1">
    <citation type="submission" date="2006-07" db="EMBL/GenBank/DDBJ databases">
        <title>Annotation of the draft genome assembly of Chlorobium ferroxidans DSM 13031.</title>
        <authorList>
            <consortium name="US DOE Joint Genome Institute (JGI-ORNL)"/>
            <person name="Larimer F."/>
            <person name="Land M."/>
            <person name="Hauser L."/>
        </authorList>
    </citation>
    <scope>NUCLEOTIDE SEQUENCE [LARGE SCALE GENOMIC DNA]</scope>
    <source>
        <strain evidence="10 11">DSM 13031</strain>
    </source>
</reference>
<evidence type="ECO:0000256" key="3">
    <source>
        <dbReference type="ARBA" id="ARBA00011960"/>
    </source>
</evidence>
<dbReference type="GO" id="GO:0009229">
    <property type="term" value="P:thiamine diphosphate biosynthetic process"/>
    <property type="evidence" value="ECO:0007669"/>
    <property type="project" value="UniProtKB-UniRule"/>
</dbReference>
<feature type="active site" description="Schiff-base intermediate with DXP" evidence="8">
    <location>
        <position position="112"/>
    </location>
</feature>
<feature type="domain" description="Thiazole synthase ThiG" evidence="9">
    <location>
        <begin position="20"/>
        <end position="264"/>
    </location>
</feature>
<accession>Q0YUW5</accession>
<evidence type="ECO:0000256" key="5">
    <source>
        <dbReference type="ARBA" id="ARBA00022977"/>
    </source>
</evidence>
<keyword evidence="4 8" id="KW-0808">Transferase</keyword>
<dbReference type="UniPathway" id="UPA00060"/>
<dbReference type="HAMAP" id="MF_00443">
    <property type="entry name" value="ThiG"/>
    <property type="match status" value="1"/>
</dbReference>
<feature type="binding site" evidence="8">
    <location>
        <position position="173"/>
    </location>
    <ligand>
        <name>1-deoxy-D-xylulose 5-phosphate</name>
        <dbReference type="ChEBI" id="CHEBI:57792"/>
    </ligand>
</feature>
<name>Q0YUW5_9CHLB</name>
<dbReference type="InterPro" id="IPR013785">
    <property type="entry name" value="Aldolase_TIM"/>
</dbReference>
<comment type="similarity">
    <text evidence="8">Belongs to the ThiG family.</text>
</comment>
<comment type="subunit">
    <text evidence="8">Homotetramer. Forms heterodimers with either ThiH or ThiS.</text>
</comment>
<evidence type="ECO:0000313" key="10">
    <source>
        <dbReference type="EMBL" id="EAT60140.1"/>
    </source>
</evidence>
<dbReference type="EC" id="2.8.1.10" evidence="3 8"/>
<dbReference type="PANTHER" id="PTHR34266">
    <property type="entry name" value="THIAZOLE SYNTHASE"/>
    <property type="match status" value="1"/>
</dbReference>
<sequence length="273" mass="28264">MPAAANLPQTDTTVMDLLQLGSYSFTSRLILGTGKFSNAKVMLEAVRASGTQLVTVALRRFNREQLEDDLFGPLKELSGITLMPNTSGASTAAEAVRAAHIARELSGSPFIKVEIHPNPQHLMPDPIETYEAARILAKDGFLVMPYISADPVLAKRLEDVGCASVMPLGSAIGSGQGLATAEMLNIIIRESGIPVIVDAGLRSPSEAAAAMEMGCAAVLVNSAVAVASNPPQMAEAFAGAVVAGRKGFNAGLMQKSGSAIATSPLTSFLGAKA</sequence>
<evidence type="ECO:0000256" key="4">
    <source>
        <dbReference type="ARBA" id="ARBA00022679"/>
    </source>
</evidence>
<evidence type="ECO:0000256" key="7">
    <source>
        <dbReference type="ARBA" id="ARBA00049897"/>
    </source>
</evidence>
<dbReference type="SUPFAM" id="SSF110399">
    <property type="entry name" value="ThiG-like"/>
    <property type="match status" value="1"/>
</dbReference>
<dbReference type="AlphaFoldDB" id="Q0YUW5"/>
<comment type="function">
    <text evidence="1 8">Catalyzes the rearrangement of 1-deoxy-D-xylulose 5-phosphate (DXP) to produce the thiazole phosphate moiety of thiamine. Sulfur is provided by the thiocarboxylate moiety of the carrier protein ThiS. In vitro, sulfur can be provided by H(2)S.</text>
</comment>
<dbReference type="GO" id="GO:0005737">
    <property type="term" value="C:cytoplasm"/>
    <property type="evidence" value="ECO:0007669"/>
    <property type="project" value="UniProtKB-SubCell"/>
</dbReference>
<comment type="subcellular location">
    <subcellularLocation>
        <location evidence="8">Cytoplasm</location>
    </subcellularLocation>
</comment>
<dbReference type="Gene3D" id="3.20.20.70">
    <property type="entry name" value="Aldolase class I"/>
    <property type="match status" value="1"/>
</dbReference>
<dbReference type="InterPro" id="IPR033983">
    <property type="entry name" value="Thiazole_synthase_ThiG"/>
</dbReference>
<evidence type="ECO:0000256" key="8">
    <source>
        <dbReference type="HAMAP-Rule" id="MF_00443"/>
    </source>
</evidence>
<dbReference type="PANTHER" id="PTHR34266:SF2">
    <property type="entry name" value="THIAZOLE SYNTHASE"/>
    <property type="match status" value="1"/>
</dbReference>
<dbReference type="CDD" id="cd04728">
    <property type="entry name" value="ThiG"/>
    <property type="match status" value="1"/>
</dbReference>
<keyword evidence="5 8" id="KW-0784">Thiamine biosynthesis</keyword>
<keyword evidence="11" id="KW-1185">Reference proteome</keyword>
<keyword evidence="6 8" id="KW-0704">Schiff base</keyword>
<dbReference type="Proteomes" id="UP000004162">
    <property type="component" value="Unassembled WGS sequence"/>
</dbReference>
<dbReference type="GO" id="GO:1990107">
    <property type="term" value="F:thiazole synthase activity"/>
    <property type="evidence" value="ECO:0007669"/>
    <property type="project" value="UniProtKB-EC"/>
</dbReference>
<dbReference type="EMBL" id="AASE01000001">
    <property type="protein sequence ID" value="EAT60140.1"/>
    <property type="molecule type" value="Genomic_DNA"/>
</dbReference>
<dbReference type="Pfam" id="PF05690">
    <property type="entry name" value="ThiG"/>
    <property type="match status" value="1"/>
</dbReference>
<reference evidence="10 11" key="2">
    <citation type="submission" date="2006-07" db="EMBL/GenBank/DDBJ databases">
        <title>Sequencing of the draft genome and assembly of Chlorobium ferroxidans DSM 13031.</title>
        <authorList>
            <consortium name="US DOE Joint Genome Institute (JGI-PGF)"/>
            <person name="Copeland A."/>
            <person name="Lucas S."/>
            <person name="Lapidus A."/>
            <person name="Barry K."/>
            <person name="Glavina del Rio T."/>
            <person name="Dalin E."/>
            <person name="Tice H."/>
            <person name="Bruce D."/>
            <person name="Pitluck S."/>
            <person name="Richardson P."/>
        </authorList>
    </citation>
    <scope>NUCLEOTIDE SEQUENCE [LARGE SCALE GENOMIC DNA]</scope>
    <source>
        <strain evidence="10 11">DSM 13031</strain>
    </source>
</reference>
<comment type="pathway">
    <text evidence="2 8">Cofactor biosynthesis; thiamine diphosphate biosynthesis.</text>
</comment>
<keyword evidence="8" id="KW-0963">Cytoplasm</keyword>
<evidence type="ECO:0000256" key="6">
    <source>
        <dbReference type="ARBA" id="ARBA00023270"/>
    </source>
</evidence>
<evidence type="ECO:0000259" key="9">
    <source>
        <dbReference type="Pfam" id="PF05690"/>
    </source>
</evidence>
<dbReference type="InterPro" id="IPR008867">
    <property type="entry name" value="ThiG"/>
</dbReference>
<evidence type="ECO:0000256" key="1">
    <source>
        <dbReference type="ARBA" id="ARBA00002834"/>
    </source>
</evidence>
<evidence type="ECO:0000313" key="11">
    <source>
        <dbReference type="Proteomes" id="UP000004162"/>
    </source>
</evidence>
<feature type="binding site" evidence="8">
    <location>
        <begin position="221"/>
        <end position="222"/>
    </location>
    <ligand>
        <name>1-deoxy-D-xylulose 5-phosphate</name>
        <dbReference type="ChEBI" id="CHEBI:57792"/>
    </ligand>
</feature>
<evidence type="ECO:0000256" key="2">
    <source>
        <dbReference type="ARBA" id="ARBA00004948"/>
    </source>
</evidence>